<feature type="compositionally biased region" description="Pro residues" evidence="8">
    <location>
        <begin position="145"/>
        <end position="155"/>
    </location>
</feature>
<evidence type="ECO:0000256" key="3">
    <source>
        <dbReference type="ARBA" id="ARBA00022729"/>
    </source>
</evidence>
<dbReference type="Proteomes" id="UP000001038">
    <property type="component" value="Chromosome 1"/>
</dbReference>
<dbReference type="PANTHER" id="PTHR19433">
    <property type="entry name" value="T-CELL RECEPTOR ALPHA CHAIN V REGION-RELATED"/>
    <property type="match status" value="1"/>
</dbReference>
<dbReference type="GO" id="GO:0002376">
    <property type="term" value="P:immune system process"/>
    <property type="evidence" value="ECO:0007669"/>
    <property type="project" value="UniProtKB-KW"/>
</dbReference>
<dbReference type="PROSITE" id="PS50835">
    <property type="entry name" value="IG_LIKE"/>
    <property type="match status" value="1"/>
</dbReference>
<dbReference type="Gene3D" id="2.60.40.10">
    <property type="entry name" value="Immunoglobulins"/>
    <property type="match status" value="1"/>
</dbReference>
<dbReference type="InterPro" id="IPR052051">
    <property type="entry name" value="TCR_complex_component"/>
</dbReference>
<keyword evidence="5" id="KW-0472">Membrane</keyword>
<evidence type="ECO:0000256" key="5">
    <source>
        <dbReference type="ARBA" id="ARBA00023136"/>
    </source>
</evidence>
<dbReference type="InParanoid" id="A0A3B3I0U7"/>
<dbReference type="GO" id="GO:0009617">
    <property type="term" value="P:response to bacterium"/>
    <property type="evidence" value="ECO:0000318"/>
    <property type="project" value="GO_Central"/>
</dbReference>
<dbReference type="SUPFAM" id="SSF48726">
    <property type="entry name" value="Immunoglobulin"/>
    <property type="match status" value="1"/>
</dbReference>
<reference evidence="11 12" key="1">
    <citation type="journal article" date="2007" name="Nature">
        <title>The medaka draft genome and insights into vertebrate genome evolution.</title>
        <authorList>
            <person name="Kasahara M."/>
            <person name="Naruse K."/>
            <person name="Sasaki S."/>
            <person name="Nakatani Y."/>
            <person name="Qu W."/>
            <person name="Ahsan B."/>
            <person name="Yamada T."/>
            <person name="Nagayasu Y."/>
            <person name="Doi K."/>
            <person name="Kasai Y."/>
            <person name="Jindo T."/>
            <person name="Kobayashi D."/>
            <person name="Shimada A."/>
            <person name="Toyoda A."/>
            <person name="Kuroki Y."/>
            <person name="Fujiyama A."/>
            <person name="Sasaki T."/>
            <person name="Shimizu A."/>
            <person name="Asakawa S."/>
            <person name="Shimizu N."/>
            <person name="Hashimoto S."/>
            <person name="Yang J."/>
            <person name="Lee Y."/>
            <person name="Matsushima K."/>
            <person name="Sugano S."/>
            <person name="Sakaizumi M."/>
            <person name="Narita T."/>
            <person name="Ohishi K."/>
            <person name="Haga S."/>
            <person name="Ohta F."/>
            <person name="Nomoto H."/>
            <person name="Nogata K."/>
            <person name="Morishita T."/>
            <person name="Endo T."/>
            <person name="Shin-I T."/>
            <person name="Takeda H."/>
            <person name="Morishita S."/>
            <person name="Kohara Y."/>
        </authorList>
    </citation>
    <scope>NUCLEOTIDE SEQUENCE [LARGE SCALE GENOMIC DNA]</scope>
    <source>
        <strain evidence="11 12">Hd-rR</strain>
    </source>
</reference>
<evidence type="ECO:0000313" key="11">
    <source>
        <dbReference type="Ensembl" id="ENSORLP00000037586.1"/>
    </source>
</evidence>
<feature type="domain" description="Ig-like" evidence="10">
    <location>
        <begin position="9"/>
        <end position="122"/>
    </location>
</feature>
<feature type="signal peptide" evidence="9">
    <location>
        <begin position="1"/>
        <end position="23"/>
    </location>
</feature>
<proteinExistence type="predicted"/>
<dbReference type="InterPro" id="IPR013783">
    <property type="entry name" value="Ig-like_fold"/>
</dbReference>
<dbReference type="AlphaFoldDB" id="A0A3B3I0U7"/>
<dbReference type="SMART" id="SM00409">
    <property type="entry name" value="IG"/>
    <property type="match status" value="1"/>
</dbReference>
<evidence type="ECO:0000256" key="2">
    <source>
        <dbReference type="ARBA" id="ARBA00022475"/>
    </source>
</evidence>
<accession>A0A3B3I0U7</accession>
<dbReference type="InterPro" id="IPR036179">
    <property type="entry name" value="Ig-like_dom_sf"/>
</dbReference>
<keyword evidence="2" id="KW-1003">Cell membrane</keyword>
<evidence type="ECO:0000256" key="1">
    <source>
        <dbReference type="ARBA" id="ARBA00004236"/>
    </source>
</evidence>
<dbReference type="Ensembl" id="ENSORLT00000042355.1">
    <property type="protein sequence ID" value="ENSORLP00000037586.1"/>
    <property type="gene ID" value="ENSORLG00000029705.1"/>
</dbReference>
<keyword evidence="4" id="KW-0391">Immunity</keyword>
<sequence>MDPLHIILPLLWAVSCSFDWTSASVSEVTVRHGDNITLYCDCKMTGVEPPAWFRNCSHENQPVFVLDKKYFFANLGKTRFIWTNNDSSKSYDLTIINVTYSDEGFYYCGTEGNKVEDKEKIDIKIWRLGGAQHPGARTRTHPPGTRTPPRAPPGPGNRHPGDTAAVAKDPVPPNREGVGDRLS</sequence>
<evidence type="ECO:0000259" key="10">
    <source>
        <dbReference type="PROSITE" id="PS50835"/>
    </source>
</evidence>
<organism evidence="11 12">
    <name type="scientific">Oryzias latipes</name>
    <name type="common">Japanese rice fish</name>
    <name type="synonym">Japanese killifish</name>
    <dbReference type="NCBI Taxonomy" id="8090"/>
    <lineage>
        <taxon>Eukaryota</taxon>
        <taxon>Metazoa</taxon>
        <taxon>Chordata</taxon>
        <taxon>Craniata</taxon>
        <taxon>Vertebrata</taxon>
        <taxon>Euteleostomi</taxon>
        <taxon>Actinopterygii</taxon>
        <taxon>Neopterygii</taxon>
        <taxon>Teleostei</taxon>
        <taxon>Neoteleostei</taxon>
        <taxon>Acanthomorphata</taxon>
        <taxon>Ovalentaria</taxon>
        <taxon>Atherinomorphae</taxon>
        <taxon>Beloniformes</taxon>
        <taxon>Adrianichthyidae</taxon>
        <taxon>Oryziinae</taxon>
        <taxon>Oryzias</taxon>
    </lineage>
</organism>
<evidence type="ECO:0000256" key="4">
    <source>
        <dbReference type="ARBA" id="ARBA00022859"/>
    </source>
</evidence>
<dbReference type="GeneTree" id="ENSGT00400000023727"/>
<evidence type="ECO:0000256" key="9">
    <source>
        <dbReference type="SAM" id="SignalP"/>
    </source>
</evidence>
<feature type="region of interest" description="Disordered" evidence="8">
    <location>
        <begin position="131"/>
        <end position="183"/>
    </location>
</feature>
<keyword evidence="12" id="KW-1185">Reference proteome</keyword>
<keyword evidence="3 9" id="KW-0732">Signal</keyword>
<evidence type="ECO:0000256" key="6">
    <source>
        <dbReference type="ARBA" id="ARBA00023157"/>
    </source>
</evidence>
<protein>
    <recommendedName>
        <fullName evidence="10">Ig-like domain-containing protein</fullName>
    </recommendedName>
</protein>
<dbReference type="InterPro" id="IPR007110">
    <property type="entry name" value="Ig-like_dom"/>
</dbReference>
<dbReference type="PANTHER" id="PTHR19433:SF111">
    <property type="entry name" value="T CELL RECEPTOR ALPHA VARIABLE 4"/>
    <property type="match status" value="1"/>
</dbReference>
<name>A0A3B3I0U7_ORYLA</name>
<evidence type="ECO:0000256" key="7">
    <source>
        <dbReference type="ARBA" id="ARBA00023180"/>
    </source>
</evidence>
<comment type="subcellular location">
    <subcellularLocation>
        <location evidence="1">Cell membrane</location>
    </subcellularLocation>
</comment>
<dbReference type="GO" id="GO:0005886">
    <property type="term" value="C:plasma membrane"/>
    <property type="evidence" value="ECO:0007669"/>
    <property type="project" value="UniProtKB-SubCell"/>
</dbReference>
<reference evidence="11" key="2">
    <citation type="submission" date="2025-08" db="UniProtKB">
        <authorList>
            <consortium name="Ensembl"/>
        </authorList>
    </citation>
    <scope>IDENTIFICATION</scope>
    <source>
        <strain evidence="11">Hd-rR</strain>
    </source>
</reference>
<reference evidence="11" key="3">
    <citation type="submission" date="2025-09" db="UniProtKB">
        <authorList>
            <consortium name="Ensembl"/>
        </authorList>
    </citation>
    <scope>IDENTIFICATION</scope>
    <source>
        <strain evidence="11">Hd-rR</strain>
    </source>
</reference>
<evidence type="ECO:0000313" key="12">
    <source>
        <dbReference type="Proteomes" id="UP000001038"/>
    </source>
</evidence>
<feature type="compositionally biased region" description="Low complexity" evidence="8">
    <location>
        <begin position="134"/>
        <end position="144"/>
    </location>
</feature>
<evidence type="ECO:0000256" key="8">
    <source>
        <dbReference type="SAM" id="MobiDB-lite"/>
    </source>
</evidence>
<dbReference type="InterPro" id="IPR013106">
    <property type="entry name" value="Ig_V-set"/>
</dbReference>
<dbReference type="InterPro" id="IPR003599">
    <property type="entry name" value="Ig_sub"/>
</dbReference>
<feature type="chain" id="PRO_5017425854" description="Ig-like domain-containing protein" evidence="9">
    <location>
        <begin position="24"/>
        <end position="183"/>
    </location>
</feature>
<dbReference type="Pfam" id="PF07686">
    <property type="entry name" value="V-set"/>
    <property type="match status" value="1"/>
</dbReference>
<keyword evidence="6" id="KW-1015">Disulfide bond</keyword>
<keyword evidence="7" id="KW-0325">Glycoprotein</keyword>